<dbReference type="HAMAP" id="MF_00524">
    <property type="entry name" value="Glucokinase"/>
    <property type="match status" value="1"/>
</dbReference>
<evidence type="ECO:0000256" key="2">
    <source>
        <dbReference type="ARBA" id="ARBA00022777"/>
    </source>
</evidence>
<evidence type="ECO:0000256" key="4">
    <source>
        <dbReference type="RuleBase" id="RU004046"/>
    </source>
</evidence>
<protein>
    <recommendedName>
        <fullName evidence="3">Glucokinase</fullName>
        <ecNumber evidence="3">2.7.1.2</ecNumber>
    </recommendedName>
    <alternativeName>
        <fullName evidence="3">Glucose kinase</fullName>
    </alternativeName>
</protein>
<keyword evidence="6" id="KW-1185">Reference proteome</keyword>
<dbReference type="PANTHER" id="PTHR47690:SF1">
    <property type="entry name" value="GLUCOKINASE"/>
    <property type="match status" value="1"/>
</dbReference>
<keyword evidence="3" id="KW-0067">ATP-binding</keyword>
<evidence type="ECO:0000256" key="3">
    <source>
        <dbReference type="HAMAP-Rule" id="MF_00524"/>
    </source>
</evidence>
<accession>A0ABX7MN83</accession>
<organism evidence="5 6">
    <name type="scientific">Marinobacter salinisoli</name>
    <dbReference type="NCBI Taxonomy" id="2769486"/>
    <lineage>
        <taxon>Bacteria</taxon>
        <taxon>Pseudomonadati</taxon>
        <taxon>Pseudomonadota</taxon>
        <taxon>Gammaproteobacteria</taxon>
        <taxon>Pseudomonadales</taxon>
        <taxon>Marinobacteraceae</taxon>
        <taxon>Marinobacter</taxon>
    </lineage>
</organism>
<evidence type="ECO:0000313" key="5">
    <source>
        <dbReference type="EMBL" id="QSP93544.1"/>
    </source>
</evidence>
<reference evidence="5 6" key="1">
    <citation type="submission" date="2021-03" db="EMBL/GenBank/DDBJ databases">
        <title>Genome sequencing of Marinobacter sp. LPB0319.</title>
        <authorList>
            <person name="Kim J."/>
        </authorList>
    </citation>
    <scope>NUCLEOTIDE SEQUENCE [LARGE SCALE GENOMIC DNA]</scope>
    <source>
        <strain evidence="5 6">LPB0319</strain>
    </source>
</reference>
<feature type="binding site" evidence="3">
    <location>
        <begin position="10"/>
        <end position="15"/>
    </location>
    <ligand>
        <name>ATP</name>
        <dbReference type="ChEBI" id="CHEBI:30616"/>
    </ligand>
</feature>
<dbReference type="EC" id="2.7.1.2" evidence="3"/>
<evidence type="ECO:0000313" key="6">
    <source>
        <dbReference type="Proteomes" id="UP000663555"/>
    </source>
</evidence>
<keyword evidence="1 3" id="KW-0808">Transferase</keyword>
<dbReference type="RefSeq" id="WP_206642767.1">
    <property type="nucleotide sequence ID" value="NZ_CP071247.1"/>
</dbReference>
<keyword evidence="3" id="KW-0324">Glycolysis</keyword>
<dbReference type="InterPro" id="IPR050201">
    <property type="entry name" value="Bacterial_glucokinase"/>
</dbReference>
<comment type="catalytic activity">
    <reaction evidence="3">
        <text>D-glucose + ATP = D-glucose 6-phosphate + ADP + H(+)</text>
        <dbReference type="Rhea" id="RHEA:17825"/>
        <dbReference type="ChEBI" id="CHEBI:4167"/>
        <dbReference type="ChEBI" id="CHEBI:15378"/>
        <dbReference type="ChEBI" id="CHEBI:30616"/>
        <dbReference type="ChEBI" id="CHEBI:61548"/>
        <dbReference type="ChEBI" id="CHEBI:456216"/>
        <dbReference type="EC" id="2.7.1.2"/>
    </reaction>
</comment>
<dbReference type="InterPro" id="IPR043129">
    <property type="entry name" value="ATPase_NBD"/>
</dbReference>
<dbReference type="Pfam" id="PF02685">
    <property type="entry name" value="Glucokinase"/>
    <property type="match status" value="1"/>
</dbReference>
<dbReference type="SUPFAM" id="SSF53067">
    <property type="entry name" value="Actin-like ATPase domain"/>
    <property type="match status" value="1"/>
</dbReference>
<keyword evidence="3" id="KW-0963">Cytoplasm</keyword>
<proteinExistence type="inferred from homology"/>
<dbReference type="EMBL" id="CP071247">
    <property type="protein sequence ID" value="QSP93544.1"/>
    <property type="molecule type" value="Genomic_DNA"/>
</dbReference>
<keyword evidence="2 3" id="KW-0418">Kinase</keyword>
<name>A0ABX7MN83_9GAMM</name>
<dbReference type="CDD" id="cd24008">
    <property type="entry name" value="ASKHA_NBD_GLK"/>
    <property type="match status" value="1"/>
</dbReference>
<dbReference type="NCBIfam" id="TIGR00749">
    <property type="entry name" value="glk"/>
    <property type="match status" value="1"/>
</dbReference>
<keyword evidence="3" id="KW-0547">Nucleotide-binding</keyword>
<gene>
    <name evidence="3 5" type="primary">glk</name>
    <name evidence="5" type="ORF">LPB19_09970</name>
</gene>
<dbReference type="InterPro" id="IPR003836">
    <property type="entry name" value="Glucokinase"/>
</dbReference>
<dbReference type="Proteomes" id="UP000663555">
    <property type="component" value="Chromosome"/>
</dbReference>
<dbReference type="GO" id="GO:0004340">
    <property type="term" value="F:glucokinase activity"/>
    <property type="evidence" value="ECO:0007669"/>
    <property type="project" value="UniProtKB-EC"/>
</dbReference>
<dbReference type="PANTHER" id="PTHR47690">
    <property type="entry name" value="GLUCOKINASE"/>
    <property type="match status" value="1"/>
</dbReference>
<dbReference type="NCBIfam" id="NF009073">
    <property type="entry name" value="PRK12408.1"/>
    <property type="match status" value="1"/>
</dbReference>
<comment type="subcellular location">
    <subcellularLocation>
        <location evidence="3">Cytoplasm</location>
    </subcellularLocation>
</comment>
<sequence length="327" mass="34683">MSEPPYALVGDIGGTNARFGLAALNGGPLCLIRSLPCADYRCIEDAIADYLGGIEGKRVEIACFAVAAMVGGSHIQMTNNAWRFGVEDVRRRFGWREFQLINDFSAQALGSLDIDADHCWQLSAGRGRQVDPRAPRLVMGPGTGLGMAGLVPAGGGWVTLPSEGGHVGFSPSDETDIAVLEVLQARFHRVSVERILSGPGLVNLYQAMAHIRRTAARFGAPEQIVEAALARSDALAVDTLNRFCQILGRVAGDAVLTMGSTGGVYLCGGILPRMLEFLSASGFQLAFADKGRMRALVEQMPVYVITDKYTGLRGAAAALRGAPDSTS</sequence>
<dbReference type="Gene3D" id="3.40.367.20">
    <property type="match status" value="1"/>
</dbReference>
<dbReference type="Gene3D" id="3.30.420.40">
    <property type="match status" value="1"/>
</dbReference>
<comment type="similarity">
    <text evidence="3 4">Belongs to the bacterial glucokinase family.</text>
</comment>
<evidence type="ECO:0000256" key="1">
    <source>
        <dbReference type="ARBA" id="ARBA00022679"/>
    </source>
</evidence>